<proteinExistence type="predicted"/>
<evidence type="ECO:0000313" key="1">
    <source>
        <dbReference type="EMBL" id="KAJ8133397.1"/>
    </source>
</evidence>
<sequence>MPPVHGRKTRWRPGTRRPRVSDLLIYRSLQYLGPNATYGDWGEFRVRWLASLFPHVPVNRDPGTNLRCDDLGPSEFRLLQWQLSLDALKGWILQFKSVRYNLLDCPPYTALSYTWQEDENQIYDFENGQLNRVIVDGRCLPIGSKLSWALKWLFKHGRTTIWIDALCINQDNPLERGHQVGLMRDIYTQANEVFIFLGNPSPAIARAFSFLGHLHPSDNMIPDGALPGLAELLQNPYWVRGWVIQEIANALELRIVCGEQFMPWEKFMELFQQPQFKAMMRHDRPTTPSPARHIQEINEFRTQGFSSPLIHVLQRTRNAKLSDPRDSVYAKLGLSVEAESLNFQPDYTVGLEEMLRRLAVVYTQRQRSLYFFCLAGETTLNLPSWVPDWSRDDGKRPILLDNLNYTAAQDNFFLEASVDMKTASVRGVVIDHIGDVTAESPRSSQSVRTNNDLKSEWELEAPKSPETMFPAICRTVVANQSTVADVADAAPDLADFTRIFAIQALMSEAALKQENSMRRDTRLWGESAAGSMSFDSWWRSSRDVMIGGRALYFWAMSYAQNWIFRNHAVKSGDRGLRNDFCTSLAVWMRGRRLVGSSKGFPVLAPQASKPGDLLCWLLGCPVPVVLRAFPDRTNSYRFIGEAYVDGMMEGTRNSSVESQQFNLI</sequence>
<protein>
    <submittedName>
        <fullName evidence="1">Uncharacterized protein</fullName>
    </submittedName>
</protein>
<gene>
    <name evidence="1" type="ORF">O1611_g218</name>
</gene>
<name>A0ACC2K1E2_9PEZI</name>
<accession>A0ACC2K1E2</accession>
<dbReference type="EMBL" id="JAPUUL010000016">
    <property type="protein sequence ID" value="KAJ8133397.1"/>
    <property type="molecule type" value="Genomic_DNA"/>
</dbReference>
<reference evidence="1" key="1">
    <citation type="submission" date="2022-12" db="EMBL/GenBank/DDBJ databases">
        <title>Genome Sequence of Lasiodiplodia mahajangana.</title>
        <authorList>
            <person name="Buettner E."/>
        </authorList>
    </citation>
    <scope>NUCLEOTIDE SEQUENCE</scope>
    <source>
        <strain evidence="1">VT137</strain>
    </source>
</reference>
<organism evidence="1 2">
    <name type="scientific">Lasiodiplodia mahajangana</name>
    <dbReference type="NCBI Taxonomy" id="1108764"/>
    <lineage>
        <taxon>Eukaryota</taxon>
        <taxon>Fungi</taxon>
        <taxon>Dikarya</taxon>
        <taxon>Ascomycota</taxon>
        <taxon>Pezizomycotina</taxon>
        <taxon>Dothideomycetes</taxon>
        <taxon>Dothideomycetes incertae sedis</taxon>
        <taxon>Botryosphaeriales</taxon>
        <taxon>Botryosphaeriaceae</taxon>
        <taxon>Lasiodiplodia</taxon>
    </lineage>
</organism>
<keyword evidence="2" id="KW-1185">Reference proteome</keyword>
<dbReference type="Proteomes" id="UP001153332">
    <property type="component" value="Unassembled WGS sequence"/>
</dbReference>
<evidence type="ECO:0000313" key="2">
    <source>
        <dbReference type="Proteomes" id="UP001153332"/>
    </source>
</evidence>
<comment type="caution">
    <text evidence="1">The sequence shown here is derived from an EMBL/GenBank/DDBJ whole genome shotgun (WGS) entry which is preliminary data.</text>
</comment>